<evidence type="ECO:0000313" key="3">
    <source>
        <dbReference type="Proteomes" id="UP001516023"/>
    </source>
</evidence>
<feature type="transmembrane region" description="Helical" evidence="1">
    <location>
        <begin position="150"/>
        <end position="174"/>
    </location>
</feature>
<feature type="transmembrane region" description="Helical" evidence="1">
    <location>
        <begin position="416"/>
        <end position="437"/>
    </location>
</feature>
<dbReference type="PANTHER" id="PTHR34289:SF8">
    <property type="entry name" value="DUF819 DOMAIN-CONTAINING PROTEIN"/>
    <property type="match status" value="1"/>
</dbReference>
<proteinExistence type="predicted"/>
<keyword evidence="1" id="KW-0472">Membrane</keyword>
<protein>
    <submittedName>
        <fullName evidence="2">Uncharacterized protein</fullName>
    </submittedName>
</protein>
<comment type="caution">
    <text evidence="2">The sequence shown here is derived from an EMBL/GenBank/DDBJ whole genome shotgun (WGS) entry which is preliminary data.</text>
</comment>
<dbReference type="Pfam" id="PF05684">
    <property type="entry name" value="DUF819"/>
    <property type="match status" value="2"/>
</dbReference>
<name>A0ABD3PKR0_9STRA</name>
<feature type="transmembrane region" description="Helical" evidence="1">
    <location>
        <begin position="497"/>
        <end position="518"/>
    </location>
</feature>
<dbReference type="Proteomes" id="UP001516023">
    <property type="component" value="Unassembled WGS sequence"/>
</dbReference>
<keyword evidence="3" id="KW-1185">Reference proteome</keyword>
<dbReference type="EMBL" id="JABMIG020000153">
    <property type="protein sequence ID" value="KAL3788679.1"/>
    <property type="molecule type" value="Genomic_DNA"/>
</dbReference>
<dbReference type="AlphaFoldDB" id="A0ABD3PKR0"/>
<feature type="transmembrane region" description="Helical" evidence="1">
    <location>
        <begin position="331"/>
        <end position="350"/>
    </location>
</feature>
<gene>
    <name evidence="2" type="ORF">HJC23_001878</name>
</gene>
<evidence type="ECO:0000256" key="1">
    <source>
        <dbReference type="SAM" id="Phobius"/>
    </source>
</evidence>
<evidence type="ECO:0000313" key="2">
    <source>
        <dbReference type="EMBL" id="KAL3788679.1"/>
    </source>
</evidence>
<dbReference type="PANTHER" id="PTHR34289">
    <property type="entry name" value="PROTEIN, PUTATIVE (DUF819)-RELATED"/>
    <property type="match status" value="1"/>
</dbReference>
<feature type="transmembrane region" description="Helical" evidence="1">
    <location>
        <begin position="79"/>
        <end position="99"/>
    </location>
</feature>
<feature type="transmembrane region" description="Helical" evidence="1">
    <location>
        <begin position="291"/>
        <end position="310"/>
    </location>
</feature>
<reference evidence="2 3" key="1">
    <citation type="journal article" date="2020" name="G3 (Bethesda)">
        <title>Improved Reference Genome for Cyclotella cryptica CCMP332, a Model for Cell Wall Morphogenesis, Salinity Adaptation, and Lipid Production in Diatoms (Bacillariophyta).</title>
        <authorList>
            <person name="Roberts W.R."/>
            <person name="Downey K.M."/>
            <person name="Ruck E.C."/>
            <person name="Traller J.C."/>
            <person name="Alverson A.J."/>
        </authorList>
    </citation>
    <scope>NUCLEOTIDE SEQUENCE [LARGE SCALE GENOMIC DNA]</scope>
    <source>
        <strain evidence="2 3">CCMP332</strain>
    </source>
</reference>
<keyword evidence="1" id="KW-0812">Transmembrane</keyword>
<keyword evidence="1" id="KW-1133">Transmembrane helix</keyword>
<feature type="transmembrane region" description="Helical" evidence="1">
    <location>
        <begin position="119"/>
        <end position="138"/>
    </location>
</feature>
<dbReference type="InterPro" id="IPR008537">
    <property type="entry name" value="DUF819"/>
</dbReference>
<accession>A0ABD3PKR0</accession>
<sequence length="519" mass="54801">MFQHANHLLPGIDRITRRTFNKGRPLISLLSSASPTSPVAEMLPSSLISPSNHWGNIAVLSFAASLAQLLGKKTLIGRLLGAPVTAMALTFVLSSLSIVPSCLPDCSDWLTLLPSGGSTASAFLQSTSLTLATPLLLLGTSIRGKALRRCGSLLGSFVVASMGTLLGAIIAILVTSSSYFLKNSSHGILGPLALPNGDGIKIASALLAKNIGGGINYMAVCSCLNAAPESIAAGLCVDNVMALAYFPLTSVLASKWDDVDDGDSKDENESAHFSDVVIVDDEASTNITVESLSHVFTIAAVLTAMGQLLNSNLHHIQHFLRIADTSSSINSLNLSLPITTLLAVLFSTYYPPDWFMSPTSTHPSMTSKDRLQRNNIGRSNSIALAGERLGTSLLYLFFATAGAPGWRLKDSIQHSFPSIASFLIILYGVHLGVLWGFHRIVSSRNKRNGASSLTSFWDKIAAPQRLLTASSAAIGGPATAAALAQSSQWKSLITPSLLVGNIGYAVATFIALLFYSGFR</sequence>
<organism evidence="2 3">
    <name type="scientific">Cyclotella cryptica</name>
    <dbReference type="NCBI Taxonomy" id="29204"/>
    <lineage>
        <taxon>Eukaryota</taxon>
        <taxon>Sar</taxon>
        <taxon>Stramenopiles</taxon>
        <taxon>Ochrophyta</taxon>
        <taxon>Bacillariophyta</taxon>
        <taxon>Coscinodiscophyceae</taxon>
        <taxon>Thalassiosirophycidae</taxon>
        <taxon>Stephanodiscales</taxon>
        <taxon>Stephanodiscaceae</taxon>
        <taxon>Cyclotella</taxon>
    </lineage>
</organism>